<keyword evidence="2" id="KW-0349">Heme</keyword>
<dbReference type="GO" id="GO:0036199">
    <property type="term" value="F:cholest-4-en-3-one 26-monooxygenase activity"/>
    <property type="evidence" value="ECO:0007669"/>
    <property type="project" value="TreeGrafter"/>
</dbReference>
<keyword evidence="3" id="KW-0479">Metal-binding</keyword>
<keyword evidence="8" id="KW-1185">Reference proteome</keyword>
<dbReference type="PANTHER" id="PTHR46696">
    <property type="entry name" value="P450, PUTATIVE (EUROFUNG)-RELATED"/>
    <property type="match status" value="1"/>
</dbReference>
<dbReference type="FunFam" id="1.10.630.10:FF:000018">
    <property type="entry name" value="Cytochrome P450 monooxygenase"/>
    <property type="match status" value="1"/>
</dbReference>
<evidence type="ECO:0000256" key="1">
    <source>
        <dbReference type="ARBA" id="ARBA00010617"/>
    </source>
</evidence>
<dbReference type="CDD" id="cd11033">
    <property type="entry name" value="CYP142-like"/>
    <property type="match status" value="1"/>
</dbReference>
<dbReference type="PANTHER" id="PTHR46696:SF4">
    <property type="entry name" value="BIOTIN BIOSYNTHESIS CYTOCHROME P450"/>
    <property type="match status" value="1"/>
</dbReference>
<dbReference type="Gene3D" id="1.10.630.10">
    <property type="entry name" value="Cytochrome P450"/>
    <property type="match status" value="1"/>
</dbReference>
<dbReference type="GO" id="GO:0005506">
    <property type="term" value="F:iron ion binding"/>
    <property type="evidence" value="ECO:0007669"/>
    <property type="project" value="InterPro"/>
</dbReference>
<name>A0A316TGV9_9ACTN</name>
<evidence type="ECO:0000256" key="3">
    <source>
        <dbReference type="ARBA" id="ARBA00022723"/>
    </source>
</evidence>
<dbReference type="SUPFAM" id="SSF48264">
    <property type="entry name" value="Cytochrome P450"/>
    <property type="match status" value="1"/>
</dbReference>
<dbReference type="EMBL" id="QGDD01000002">
    <property type="protein sequence ID" value="PWN03767.1"/>
    <property type="molecule type" value="Genomic_DNA"/>
</dbReference>
<accession>A0A316TGV9</accession>
<keyword evidence="4" id="KW-0560">Oxidoreductase</keyword>
<dbReference type="Proteomes" id="UP000245507">
    <property type="component" value="Unassembled WGS sequence"/>
</dbReference>
<evidence type="ECO:0000256" key="4">
    <source>
        <dbReference type="ARBA" id="ARBA00023002"/>
    </source>
</evidence>
<evidence type="ECO:0000256" key="6">
    <source>
        <dbReference type="ARBA" id="ARBA00023033"/>
    </source>
</evidence>
<sequence length="426" mass="47504">MLPEPPKGSTDVTAVQPALPTDFDFTSPDLIEAGGIPHEHFKAARQSEPVRWVEQPQGSRDGMSPESGTGYWAVTKHADVSAVSKDAKRFSNMENGAIIRFAEGMEREQVELQRVMLINQDDPDHGVFRRIISRGFTPRAIGTLDDIMQQRAVQIVKDAAERGTGNFVDEVAAELPLQAIADFIGVPQEDRHKLFHWSNQMMSYDDPEVDGEPDVAAAEILGYAMGLAAERKASPRDDIITKLITADQDGRGLTDDEFGYFVIMLAVAGNETTRNAITHGMNAFFDHPEQWEIYKRERPDTAVDEIIRWATPVLCFQRTALEDVELGGASVKKGERVGIFYASGNFDEDVFEDPFSFNVLRDPNPHLSFGGHGAHYCIGANLARKEINFMFNALADHVPDITKLAEPRRLRHGWIHGIKDLQVSYK</sequence>
<dbReference type="Pfam" id="PF00067">
    <property type="entry name" value="p450"/>
    <property type="match status" value="1"/>
</dbReference>
<dbReference type="GO" id="GO:0006707">
    <property type="term" value="P:cholesterol catabolic process"/>
    <property type="evidence" value="ECO:0007669"/>
    <property type="project" value="TreeGrafter"/>
</dbReference>
<reference evidence="7 8" key="1">
    <citation type="submission" date="2018-05" db="EMBL/GenBank/DDBJ databases">
        <title>Nocardioides silvaticus genome.</title>
        <authorList>
            <person name="Li C."/>
            <person name="Wang G."/>
        </authorList>
    </citation>
    <scope>NUCLEOTIDE SEQUENCE [LARGE SCALE GENOMIC DNA]</scope>
    <source>
        <strain evidence="7 8">CCTCC AB 2018079</strain>
    </source>
</reference>
<dbReference type="InterPro" id="IPR001128">
    <property type="entry name" value="Cyt_P450"/>
</dbReference>
<proteinExistence type="inferred from homology"/>
<dbReference type="GO" id="GO:0008395">
    <property type="term" value="F:steroid hydroxylase activity"/>
    <property type="evidence" value="ECO:0007669"/>
    <property type="project" value="TreeGrafter"/>
</dbReference>
<evidence type="ECO:0000256" key="2">
    <source>
        <dbReference type="ARBA" id="ARBA00022617"/>
    </source>
</evidence>
<evidence type="ECO:0000313" key="7">
    <source>
        <dbReference type="EMBL" id="PWN03767.1"/>
    </source>
</evidence>
<dbReference type="OrthoDB" id="502624at2"/>
<keyword evidence="6 7" id="KW-0503">Monooxygenase</keyword>
<organism evidence="7 8">
    <name type="scientific">Nocardioides silvaticus</name>
    <dbReference type="NCBI Taxonomy" id="2201891"/>
    <lineage>
        <taxon>Bacteria</taxon>
        <taxon>Bacillati</taxon>
        <taxon>Actinomycetota</taxon>
        <taxon>Actinomycetes</taxon>
        <taxon>Propionibacteriales</taxon>
        <taxon>Nocardioidaceae</taxon>
        <taxon>Nocardioides</taxon>
    </lineage>
</organism>
<evidence type="ECO:0000256" key="5">
    <source>
        <dbReference type="ARBA" id="ARBA00023004"/>
    </source>
</evidence>
<protein>
    <submittedName>
        <fullName evidence="7">Steroid C27-monooxygenase</fullName>
    </submittedName>
</protein>
<dbReference type="GO" id="GO:0020037">
    <property type="term" value="F:heme binding"/>
    <property type="evidence" value="ECO:0007669"/>
    <property type="project" value="InterPro"/>
</dbReference>
<comment type="caution">
    <text evidence="7">The sequence shown here is derived from an EMBL/GenBank/DDBJ whole genome shotgun (WGS) entry which is preliminary data.</text>
</comment>
<dbReference type="InterPro" id="IPR002397">
    <property type="entry name" value="Cyt_P450_B"/>
</dbReference>
<dbReference type="InterPro" id="IPR036396">
    <property type="entry name" value="Cyt_P450_sf"/>
</dbReference>
<dbReference type="AlphaFoldDB" id="A0A316TGV9"/>
<gene>
    <name evidence="7" type="ORF">DJ010_06760</name>
</gene>
<keyword evidence="5" id="KW-0408">Iron</keyword>
<comment type="similarity">
    <text evidence="1">Belongs to the cytochrome P450 family.</text>
</comment>
<evidence type="ECO:0000313" key="8">
    <source>
        <dbReference type="Proteomes" id="UP000245507"/>
    </source>
</evidence>
<dbReference type="PRINTS" id="PR00359">
    <property type="entry name" value="BP450"/>
</dbReference>